<feature type="transmembrane region" description="Helical" evidence="8">
    <location>
        <begin position="285"/>
        <end position="304"/>
    </location>
</feature>
<dbReference type="Proteomes" id="UP000633936">
    <property type="component" value="Unassembled WGS sequence"/>
</dbReference>
<keyword evidence="5 8" id="KW-0812">Transmembrane</keyword>
<dbReference type="EMBL" id="JACOQE010000001">
    <property type="protein sequence ID" value="MBC5738893.1"/>
    <property type="molecule type" value="Genomic_DNA"/>
</dbReference>
<dbReference type="PANTHER" id="PTHR21716:SF53">
    <property type="entry name" value="PERMEASE PERM-RELATED"/>
    <property type="match status" value="1"/>
</dbReference>
<evidence type="ECO:0000256" key="6">
    <source>
        <dbReference type="ARBA" id="ARBA00022989"/>
    </source>
</evidence>
<accession>A0ABR7HXE7</accession>
<comment type="similarity">
    <text evidence="2">Belongs to the autoinducer-2 exporter (AI-2E) (TC 2.A.86) family.</text>
</comment>
<feature type="transmembrane region" description="Helical" evidence="8">
    <location>
        <begin position="316"/>
        <end position="349"/>
    </location>
</feature>
<feature type="transmembrane region" description="Helical" evidence="8">
    <location>
        <begin position="221"/>
        <end position="242"/>
    </location>
</feature>
<comment type="subcellular location">
    <subcellularLocation>
        <location evidence="1">Cell membrane</location>
        <topology evidence="1">Multi-pass membrane protein</topology>
    </subcellularLocation>
</comment>
<protein>
    <submittedName>
        <fullName evidence="9">AI-2E family transporter</fullName>
    </submittedName>
</protein>
<feature type="transmembrane region" description="Helical" evidence="8">
    <location>
        <begin position="162"/>
        <end position="181"/>
    </location>
</feature>
<dbReference type="PANTHER" id="PTHR21716">
    <property type="entry name" value="TRANSMEMBRANE PROTEIN"/>
    <property type="match status" value="1"/>
</dbReference>
<evidence type="ECO:0000256" key="2">
    <source>
        <dbReference type="ARBA" id="ARBA00009773"/>
    </source>
</evidence>
<keyword evidence="3" id="KW-0813">Transport</keyword>
<evidence type="ECO:0000256" key="8">
    <source>
        <dbReference type="SAM" id="Phobius"/>
    </source>
</evidence>
<proteinExistence type="inferred from homology"/>
<dbReference type="InterPro" id="IPR002549">
    <property type="entry name" value="AI-2E-like"/>
</dbReference>
<dbReference type="Pfam" id="PF01594">
    <property type="entry name" value="AI-2E_transport"/>
    <property type="match status" value="1"/>
</dbReference>
<keyword evidence="6 8" id="KW-1133">Transmembrane helix</keyword>
<keyword evidence="10" id="KW-1185">Reference proteome</keyword>
<feature type="transmembrane region" description="Helical" evidence="8">
    <location>
        <begin position="62"/>
        <end position="84"/>
    </location>
</feature>
<feature type="transmembrane region" description="Helical" evidence="8">
    <location>
        <begin position="248"/>
        <end position="278"/>
    </location>
</feature>
<evidence type="ECO:0000256" key="1">
    <source>
        <dbReference type="ARBA" id="ARBA00004651"/>
    </source>
</evidence>
<keyword evidence="7 8" id="KW-0472">Membrane</keyword>
<evidence type="ECO:0000313" key="10">
    <source>
        <dbReference type="Proteomes" id="UP000633936"/>
    </source>
</evidence>
<feature type="transmembrane region" description="Helical" evidence="8">
    <location>
        <begin position="24"/>
        <end position="41"/>
    </location>
</feature>
<comment type="caution">
    <text evidence="9">The sequence shown here is derived from an EMBL/GenBank/DDBJ whole genome shotgun (WGS) entry which is preliminary data.</text>
</comment>
<organism evidence="9 10">
    <name type="scientific">Blautia intestinalis</name>
    <dbReference type="NCBI Taxonomy" id="2763028"/>
    <lineage>
        <taxon>Bacteria</taxon>
        <taxon>Bacillati</taxon>
        <taxon>Bacillota</taxon>
        <taxon>Clostridia</taxon>
        <taxon>Lachnospirales</taxon>
        <taxon>Lachnospiraceae</taxon>
        <taxon>Blautia</taxon>
    </lineage>
</organism>
<evidence type="ECO:0000256" key="4">
    <source>
        <dbReference type="ARBA" id="ARBA00022475"/>
    </source>
</evidence>
<evidence type="ECO:0000256" key="7">
    <source>
        <dbReference type="ARBA" id="ARBA00023136"/>
    </source>
</evidence>
<evidence type="ECO:0000256" key="3">
    <source>
        <dbReference type="ARBA" id="ARBA00022448"/>
    </source>
</evidence>
<evidence type="ECO:0000256" key="5">
    <source>
        <dbReference type="ARBA" id="ARBA00022692"/>
    </source>
</evidence>
<keyword evidence="4" id="KW-1003">Cell membrane</keyword>
<reference evidence="9 10" key="1">
    <citation type="submission" date="2020-08" db="EMBL/GenBank/DDBJ databases">
        <title>Genome public.</title>
        <authorList>
            <person name="Liu C."/>
            <person name="Sun Q."/>
        </authorList>
    </citation>
    <scope>NUCLEOTIDE SEQUENCE [LARGE SCALE GENOMIC DNA]</scope>
    <source>
        <strain evidence="9 10">27-44</strain>
    </source>
</reference>
<gene>
    <name evidence="9" type="ORF">H8Z79_00220</name>
</gene>
<name>A0ABR7HXE7_9FIRM</name>
<sequence>MYILNQSTNIVAGIRVVFNILKPFLYGALIAYILAPMCNRMDERFLKWFPNATEKQKKGMKFLSIAIAVIFAVTVVVLLIILILPQVWDSTVRLIRILPARLSYANHMIDQLLKDQPELQKFFNHFSSQIESGLNDILSANSSTMQTIQGIVNNITVQLIEVLSVFKNMFLGFLIAVYLLASRKLFGAQAKLLLYGIFPNKWAKIIEEEVRYTDKMFNGFFVGKIIDSAIIGLICFAGTTLLGFESAAFISVVIGVTNIIPFFGPFIGAIPCALLLLLGTHPWDALYFLIFIVILQQIDGNIIGPKILGNTTGVSSFWVLFSILLFGGLWGIVGMVIAVPLFGVIYDIVRKLTARGLERNQREDILQEYNEEFHEKKEEAKKKSSPSVSDKVNKWINEYINKNVNDK</sequence>
<evidence type="ECO:0000313" key="9">
    <source>
        <dbReference type="EMBL" id="MBC5738893.1"/>
    </source>
</evidence>